<evidence type="ECO:0000313" key="1">
    <source>
        <dbReference type="EMBL" id="KIM20050.1"/>
    </source>
</evidence>
<organism evidence="1 2">
    <name type="scientific">Serendipita vermifera MAFF 305830</name>
    <dbReference type="NCBI Taxonomy" id="933852"/>
    <lineage>
        <taxon>Eukaryota</taxon>
        <taxon>Fungi</taxon>
        <taxon>Dikarya</taxon>
        <taxon>Basidiomycota</taxon>
        <taxon>Agaricomycotina</taxon>
        <taxon>Agaricomycetes</taxon>
        <taxon>Sebacinales</taxon>
        <taxon>Serendipitaceae</taxon>
        <taxon>Serendipita</taxon>
    </lineage>
</organism>
<sequence>MHLNVTEAAAIAVLSHWYQVRHLVLDLTNEDCFTWEGAFAKRLKSSENPLCPNLITLTLRTWWSKDKSDRWLPSARAMFKARSLGPLEFVSWVHSRQKTKVIITREDIDITDQDVGSRDD</sequence>
<dbReference type="Proteomes" id="UP000054097">
    <property type="component" value="Unassembled WGS sequence"/>
</dbReference>
<protein>
    <submittedName>
        <fullName evidence="1">Uncharacterized protein</fullName>
    </submittedName>
</protein>
<gene>
    <name evidence="1" type="ORF">M408DRAFT_30702</name>
</gene>
<proteinExistence type="predicted"/>
<accession>A0A0C3A5V7</accession>
<reference evidence="2" key="2">
    <citation type="submission" date="2015-01" db="EMBL/GenBank/DDBJ databases">
        <title>Evolutionary Origins and Diversification of the Mycorrhizal Mutualists.</title>
        <authorList>
            <consortium name="DOE Joint Genome Institute"/>
            <consortium name="Mycorrhizal Genomics Consortium"/>
            <person name="Kohler A."/>
            <person name="Kuo A."/>
            <person name="Nagy L.G."/>
            <person name="Floudas D."/>
            <person name="Copeland A."/>
            <person name="Barry K.W."/>
            <person name="Cichocki N."/>
            <person name="Veneault-Fourrey C."/>
            <person name="LaButti K."/>
            <person name="Lindquist E.A."/>
            <person name="Lipzen A."/>
            <person name="Lundell T."/>
            <person name="Morin E."/>
            <person name="Murat C."/>
            <person name="Riley R."/>
            <person name="Ohm R."/>
            <person name="Sun H."/>
            <person name="Tunlid A."/>
            <person name="Henrissat B."/>
            <person name="Grigoriev I.V."/>
            <person name="Hibbett D.S."/>
            <person name="Martin F."/>
        </authorList>
    </citation>
    <scope>NUCLEOTIDE SEQUENCE [LARGE SCALE GENOMIC DNA]</scope>
    <source>
        <strain evidence="2">MAFF 305830</strain>
    </source>
</reference>
<name>A0A0C3A5V7_SERVB</name>
<keyword evidence="2" id="KW-1185">Reference proteome</keyword>
<evidence type="ECO:0000313" key="2">
    <source>
        <dbReference type="Proteomes" id="UP000054097"/>
    </source>
</evidence>
<dbReference type="HOGENOM" id="CLU_2051081_0_0_1"/>
<dbReference type="EMBL" id="KN824484">
    <property type="protein sequence ID" value="KIM20050.1"/>
    <property type="molecule type" value="Genomic_DNA"/>
</dbReference>
<reference evidence="1 2" key="1">
    <citation type="submission" date="2014-04" db="EMBL/GenBank/DDBJ databases">
        <authorList>
            <consortium name="DOE Joint Genome Institute"/>
            <person name="Kuo A."/>
            <person name="Zuccaro A."/>
            <person name="Kohler A."/>
            <person name="Nagy L.G."/>
            <person name="Floudas D."/>
            <person name="Copeland A."/>
            <person name="Barry K.W."/>
            <person name="Cichocki N."/>
            <person name="Veneault-Fourrey C."/>
            <person name="LaButti K."/>
            <person name="Lindquist E.A."/>
            <person name="Lipzen A."/>
            <person name="Lundell T."/>
            <person name="Morin E."/>
            <person name="Murat C."/>
            <person name="Sun H."/>
            <person name="Tunlid A."/>
            <person name="Henrissat B."/>
            <person name="Grigoriev I.V."/>
            <person name="Hibbett D.S."/>
            <person name="Martin F."/>
            <person name="Nordberg H.P."/>
            <person name="Cantor M.N."/>
            <person name="Hua S.X."/>
        </authorList>
    </citation>
    <scope>NUCLEOTIDE SEQUENCE [LARGE SCALE GENOMIC DNA]</scope>
    <source>
        <strain evidence="1 2">MAFF 305830</strain>
    </source>
</reference>
<dbReference type="AlphaFoldDB" id="A0A0C3A5V7"/>